<gene>
    <name evidence="4" type="ORF">DKM44_03725</name>
</gene>
<name>A0A2Z3JBV5_9DEIO</name>
<dbReference type="PROSITE" id="PS50887">
    <property type="entry name" value="GGDEF"/>
    <property type="match status" value="1"/>
</dbReference>
<evidence type="ECO:0008006" key="6">
    <source>
        <dbReference type="Google" id="ProtNLM"/>
    </source>
</evidence>
<dbReference type="CDD" id="cd00077">
    <property type="entry name" value="HDc"/>
    <property type="match status" value="1"/>
</dbReference>
<dbReference type="Proteomes" id="UP000245368">
    <property type="component" value="Chromosome"/>
</dbReference>
<reference evidence="4 5" key="1">
    <citation type="submission" date="2018-05" db="EMBL/GenBank/DDBJ databases">
        <title>Complete Genome Sequence of Deinococcus sp. strain 17bor-2.</title>
        <authorList>
            <person name="Srinivasan S."/>
        </authorList>
    </citation>
    <scope>NUCLEOTIDE SEQUENCE [LARGE SCALE GENOMIC DNA]</scope>
    <source>
        <strain evidence="4 5">17bor-2</strain>
    </source>
</reference>
<dbReference type="InterPro" id="IPR003607">
    <property type="entry name" value="HD/PDEase_dom"/>
</dbReference>
<dbReference type="InterPro" id="IPR029787">
    <property type="entry name" value="Nucleotide_cyclase"/>
</dbReference>
<feature type="domain" description="GGDEF" evidence="2">
    <location>
        <begin position="768"/>
        <end position="899"/>
    </location>
</feature>
<dbReference type="Gene3D" id="3.30.70.270">
    <property type="match status" value="1"/>
</dbReference>
<dbReference type="Gene3D" id="1.25.40.10">
    <property type="entry name" value="Tetratricopeptide repeat domain"/>
    <property type="match status" value="2"/>
</dbReference>
<dbReference type="CDD" id="cd01949">
    <property type="entry name" value="GGDEF"/>
    <property type="match status" value="1"/>
</dbReference>
<keyword evidence="1" id="KW-0802">TPR repeat</keyword>
<accession>A0A2Z3JBV5</accession>
<dbReference type="SMART" id="SM00267">
    <property type="entry name" value="GGDEF"/>
    <property type="match status" value="1"/>
</dbReference>
<dbReference type="EMBL" id="CP029494">
    <property type="protein sequence ID" value="AWN22455.1"/>
    <property type="molecule type" value="Genomic_DNA"/>
</dbReference>
<evidence type="ECO:0000313" key="5">
    <source>
        <dbReference type="Proteomes" id="UP000245368"/>
    </source>
</evidence>
<dbReference type="OrthoDB" id="62858at2"/>
<sequence>MAATGPVLARRLEAFCFTLRSLPMQPPFDSFTPPPDSPTVDALLHAASALLPITPKRALDMAQEALALAGELGYRAGEAQAHLLCGQTLHRMAELQEAERHLVTATGLFTQLGDAARRAQALLSSGMVRRELGEPALAGQALTQALDLSEQIGDRVLKASVLNQQAALSQTSGNADLALEQLSGALAIRRELGDNLGAAQCLNNIGQVHLSRHELPSALQRLTEAYDLLKTVDDPSTSAHCLINIGYVYEEMGDHQLSYDYHARALELARAHGNHTLELYCLNNLAEAVSSMERHQEASELFTQALGIAERIGMRYLSGCAHHGLGRAATALNRPGDAVEHHQQALSIAAELGEAQGEVDALLGLGEAYLALDRQQEARTVLERALPLAIGGESHKQVARIRVLLARIAQATGDLSGALDHLWALRELEQHLFNDERERHTRQLTVQFDVERAHHEAAVSSMQTELAQQAYRAAELKVSEQTRRLAQTQVEVATRLANAAEYRDDVTGEHTLRVGHVSALLAQHLNFPAEEVALLRVAARLHDVGKIGISDLILQKPAALTKAEFETMKRHTLIGGQMLSGGASPLLQMAEQIALSHHEKWSGGGYPHGLSGEAIAPVARIVAVADVYDALLHPRPYKPAWELGAALEEIKQQRGQQFQPEIVDALLALHASGQLPLRTLLHDEGEVQDILVKKSSLPGEAAPSFLPGGPDGGTPPLAELEDKYQQARQSTHARSVTAFTDALTGLANRRAFEEELETGLLQAARHQHPLSVVSLDIDGLQAVNDLEGHERGDTLLRQLALALRTHLGPAGRVYRTGGDEFAVVVGHVGPAQQAGVLRGLERAIQAVQQQGFASTSVSAGIASFPEEAVLEGDLLRLADQRMYAQKAARGQHRAASAAHRRIN</sequence>
<dbReference type="AlphaFoldDB" id="A0A2Z3JBV5"/>
<dbReference type="InterPro" id="IPR011990">
    <property type="entry name" value="TPR-like_helical_dom_sf"/>
</dbReference>
<dbReference type="SMART" id="SM00471">
    <property type="entry name" value="HDc"/>
    <property type="match status" value="1"/>
</dbReference>
<dbReference type="Pfam" id="PF13487">
    <property type="entry name" value="HD_5"/>
    <property type="match status" value="1"/>
</dbReference>
<protein>
    <recommendedName>
        <fullName evidence="6">Diguanylate cyclase</fullName>
    </recommendedName>
</protein>
<dbReference type="InterPro" id="IPR000160">
    <property type="entry name" value="GGDEF_dom"/>
</dbReference>
<dbReference type="PROSITE" id="PS50005">
    <property type="entry name" value="TPR"/>
    <property type="match status" value="1"/>
</dbReference>
<dbReference type="SUPFAM" id="SSF55073">
    <property type="entry name" value="Nucleotide cyclase"/>
    <property type="match status" value="1"/>
</dbReference>
<dbReference type="SUPFAM" id="SSF109604">
    <property type="entry name" value="HD-domain/PDEase-like"/>
    <property type="match status" value="1"/>
</dbReference>
<organism evidence="4 5">
    <name type="scientific">Deinococcus irradiatisoli</name>
    <dbReference type="NCBI Taxonomy" id="2202254"/>
    <lineage>
        <taxon>Bacteria</taxon>
        <taxon>Thermotogati</taxon>
        <taxon>Deinococcota</taxon>
        <taxon>Deinococci</taxon>
        <taxon>Deinococcales</taxon>
        <taxon>Deinococcaceae</taxon>
        <taxon>Deinococcus</taxon>
    </lineage>
</organism>
<evidence type="ECO:0000256" key="1">
    <source>
        <dbReference type="PROSITE-ProRule" id="PRU00339"/>
    </source>
</evidence>
<proteinExistence type="predicted"/>
<dbReference type="SUPFAM" id="SSF48452">
    <property type="entry name" value="TPR-like"/>
    <property type="match status" value="3"/>
</dbReference>
<dbReference type="Pfam" id="PF00990">
    <property type="entry name" value="GGDEF"/>
    <property type="match status" value="1"/>
</dbReference>
<dbReference type="Gene3D" id="1.10.3210.10">
    <property type="entry name" value="Hypothetical protein af1432"/>
    <property type="match status" value="1"/>
</dbReference>
<dbReference type="NCBIfam" id="TIGR00254">
    <property type="entry name" value="GGDEF"/>
    <property type="match status" value="1"/>
</dbReference>
<keyword evidence="5" id="KW-1185">Reference proteome</keyword>
<dbReference type="Pfam" id="PF13424">
    <property type="entry name" value="TPR_12"/>
    <property type="match status" value="3"/>
</dbReference>
<evidence type="ECO:0000259" key="3">
    <source>
        <dbReference type="PROSITE" id="PS51832"/>
    </source>
</evidence>
<dbReference type="InterPro" id="IPR037522">
    <property type="entry name" value="HD_GYP_dom"/>
</dbReference>
<evidence type="ECO:0000313" key="4">
    <source>
        <dbReference type="EMBL" id="AWN22455.1"/>
    </source>
</evidence>
<dbReference type="InterPro" id="IPR019734">
    <property type="entry name" value="TPR_rpt"/>
</dbReference>
<dbReference type="SMART" id="SM00028">
    <property type="entry name" value="TPR"/>
    <property type="match status" value="9"/>
</dbReference>
<feature type="domain" description="HD-GYP" evidence="3">
    <location>
        <begin position="485"/>
        <end position="682"/>
    </location>
</feature>
<dbReference type="PROSITE" id="PS51832">
    <property type="entry name" value="HD_GYP"/>
    <property type="match status" value="1"/>
</dbReference>
<dbReference type="InterPro" id="IPR052020">
    <property type="entry name" value="Cyclic_di-GMP/3'3'-cGAMP_PDE"/>
</dbReference>
<dbReference type="KEGG" id="dez:DKM44_03725"/>
<evidence type="ECO:0000259" key="2">
    <source>
        <dbReference type="PROSITE" id="PS50887"/>
    </source>
</evidence>
<dbReference type="InterPro" id="IPR043128">
    <property type="entry name" value="Rev_trsase/Diguanyl_cyclase"/>
</dbReference>
<feature type="repeat" description="TPR" evidence="1">
    <location>
        <begin position="239"/>
        <end position="272"/>
    </location>
</feature>
<dbReference type="PANTHER" id="PTHR45228">
    <property type="entry name" value="CYCLIC DI-GMP PHOSPHODIESTERASE TM_0186-RELATED"/>
    <property type="match status" value="1"/>
</dbReference>